<gene>
    <name evidence="1" type="ORF">GWK15_25575</name>
</gene>
<dbReference type="EMBL" id="JAAVUP010000045">
    <property type="protein sequence ID" value="NKE20342.1"/>
    <property type="molecule type" value="Genomic_DNA"/>
</dbReference>
<comment type="caution">
    <text evidence="1">The sequence shown here is derived from an EMBL/GenBank/DDBJ whole genome shotgun (WGS) entry which is preliminary data.</text>
</comment>
<feature type="non-terminal residue" evidence="1">
    <location>
        <position position="1"/>
    </location>
</feature>
<sequence>AVETVLRTRHVPHVYMSGAPVRTDRPESVVLQKPFTEAEMSLAIERAVGASAEA</sequence>
<dbReference type="Proteomes" id="UP000746741">
    <property type="component" value="Unassembled WGS sequence"/>
</dbReference>
<accession>A0ABX1ES61</accession>
<name>A0ABX1ES61_9PROT</name>
<reference evidence="1 2" key="1">
    <citation type="submission" date="2020-02" db="EMBL/GenBank/DDBJ databases">
        <authorList>
            <person name="Sun Q."/>
            <person name="Inoue M."/>
        </authorList>
    </citation>
    <scope>NUCLEOTIDE SEQUENCE [LARGE SCALE GENOMIC DNA]</scope>
    <source>
        <strain evidence="1 2">KCTC 22478</strain>
    </source>
</reference>
<proteinExistence type="predicted"/>
<evidence type="ECO:0000313" key="2">
    <source>
        <dbReference type="Proteomes" id="UP000746741"/>
    </source>
</evidence>
<keyword evidence="2" id="KW-1185">Reference proteome</keyword>
<protein>
    <submittedName>
        <fullName evidence="1">Response regulator</fullName>
    </submittedName>
</protein>
<evidence type="ECO:0000313" key="1">
    <source>
        <dbReference type="EMBL" id="NKE20342.1"/>
    </source>
</evidence>
<organism evidence="1 2">
    <name type="scientific">Neoroseomonas oryzicola</name>
    <dbReference type="NCBI Taxonomy" id="535904"/>
    <lineage>
        <taxon>Bacteria</taxon>
        <taxon>Pseudomonadati</taxon>
        <taxon>Pseudomonadota</taxon>
        <taxon>Alphaproteobacteria</taxon>
        <taxon>Acetobacterales</taxon>
        <taxon>Acetobacteraceae</taxon>
        <taxon>Neoroseomonas</taxon>
    </lineage>
</organism>